<dbReference type="Pfam" id="PF20242">
    <property type="entry name" value="Emfourin"/>
    <property type="match status" value="1"/>
</dbReference>
<accession>A0A7W9CC81</accession>
<name>A0A7W9CC81_9MICO</name>
<feature type="region of interest" description="Disordered" evidence="1">
    <location>
        <begin position="100"/>
        <end position="122"/>
    </location>
</feature>
<evidence type="ECO:0000256" key="1">
    <source>
        <dbReference type="SAM" id="MobiDB-lite"/>
    </source>
</evidence>
<evidence type="ECO:0000313" key="2">
    <source>
        <dbReference type="EMBL" id="MBB5742921.1"/>
    </source>
</evidence>
<proteinExistence type="predicted"/>
<evidence type="ECO:0000313" key="3">
    <source>
        <dbReference type="Proteomes" id="UP000517712"/>
    </source>
</evidence>
<reference evidence="2 3" key="1">
    <citation type="submission" date="2020-08" db="EMBL/GenBank/DDBJ databases">
        <title>Sequencing the genomes of 1000 actinobacteria strains.</title>
        <authorList>
            <person name="Klenk H.-P."/>
        </authorList>
    </citation>
    <scope>NUCLEOTIDE SEQUENCE [LARGE SCALE GENOMIC DNA]</scope>
    <source>
        <strain evidence="2 3">DSM 24823</strain>
    </source>
</reference>
<comment type="caution">
    <text evidence="2">The sequence shown here is derived from an EMBL/GenBank/DDBJ whole genome shotgun (WGS) entry which is preliminary data.</text>
</comment>
<keyword evidence="3" id="KW-1185">Reference proteome</keyword>
<dbReference type="Proteomes" id="UP000517712">
    <property type="component" value="Unassembled WGS sequence"/>
</dbReference>
<dbReference type="EMBL" id="JACHMU010000001">
    <property type="protein sequence ID" value="MBB5742921.1"/>
    <property type="molecule type" value="Genomic_DNA"/>
</dbReference>
<organism evidence="2 3">
    <name type="scientific">Microbacterium ginsengiterrae</name>
    <dbReference type="NCBI Taxonomy" id="546115"/>
    <lineage>
        <taxon>Bacteria</taxon>
        <taxon>Bacillati</taxon>
        <taxon>Actinomycetota</taxon>
        <taxon>Actinomycetes</taxon>
        <taxon>Micrococcales</taxon>
        <taxon>Microbacteriaceae</taxon>
        <taxon>Microbacterium</taxon>
    </lineage>
</organism>
<dbReference type="RefSeq" id="WP_144794310.1">
    <property type="nucleotide sequence ID" value="NZ_BAAAPG010000001.1"/>
</dbReference>
<dbReference type="AlphaFoldDB" id="A0A7W9CC81"/>
<sequence length="122" mass="13648">MQSEPDAQGDDDDRLTVAVVRSGGVAGLRRRWRVEPPRPEKTVWIALIERCPWDAPRETDAGADRFVWSIQVRTAGEERERELADSELRGAWRELVDAVREADAGRRGGGPDATADDPERRG</sequence>
<protein>
    <submittedName>
        <fullName evidence="2">Uncharacterized protein</fullName>
    </submittedName>
</protein>
<dbReference type="InterPro" id="IPR049457">
    <property type="entry name" value="Emfourin"/>
</dbReference>
<gene>
    <name evidence="2" type="ORF">HD600_001418</name>
</gene>